<protein>
    <submittedName>
        <fullName evidence="3">Uncharacterized protein</fullName>
    </submittedName>
</protein>
<accession>A0ABN8MS24</accession>
<proteinExistence type="predicted"/>
<evidence type="ECO:0000256" key="2">
    <source>
        <dbReference type="SAM" id="SignalP"/>
    </source>
</evidence>
<feature type="region of interest" description="Disordered" evidence="1">
    <location>
        <begin position="100"/>
        <end position="131"/>
    </location>
</feature>
<comment type="caution">
    <text evidence="3">The sequence shown here is derived from an EMBL/GenBank/DDBJ whole genome shotgun (WGS) entry which is preliminary data.</text>
</comment>
<evidence type="ECO:0000313" key="4">
    <source>
        <dbReference type="Proteomes" id="UP001159405"/>
    </source>
</evidence>
<dbReference type="InterPro" id="IPR045860">
    <property type="entry name" value="Snake_toxin-like_sf"/>
</dbReference>
<dbReference type="Gene3D" id="2.10.60.10">
    <property type="entry name" value="CD59"/>
    <property type="match status" value="1"/>
</dbReference>
<evidence type="ECO:0000313" key="3">
    <source>
        <dbReference type="EMBL" id="CAH3034721.1"/>
    </source>
</evidence>
<feature type="compositionally biased region" description="Low complexity" evidence="1">
    <location>
        <begin position="109"/>
        <end position="120"/>
    </location>
</feature>
<feature type="chain" id="PRO_5046296634" evidence="2">
    <location>
        <begin position="25"/>
        <end position="163"/>
    </location>
</feature>
<keyword evidence="4" id="KW-1185">Reference proteome</keyword>
<dbReference type="Proteomes" id="UP001159405">
    <property type="component" value="Unassembled WGS sequence"/>
</dbReference>
<dbReference type="EMBL" id="CALNXK010000003">
    <property type="protein sequence ID" value="CAH3034721.1"/>
    <property type="molecule type" value="Genomic_DNA"/>
</dbReference>
<keyword evidence="2" id="KW-0732">Signal</keyword>
<sequence>MANDLRIVFLTGSIFLLFFCCVHSLKCYTCKATSAEECSASQNVTTCDDRLRCAILTYDDHGFQYLKDCLWATYCDVRKDLTNCTTQVCNEDYCNGPPPPTTAVKPSAAGPNPNTTPTTTEPDETGAPPCPRSHANRSLTWSLYGMLVSVLAIGKMVETCNVS</sequence>
<reference evidence="3 4" key="1">
    <citation type="submission" date="2022-05" db="EMBL/GenBank/DDBJ databases">
        <authorList>
            <consortium name="Genoscope - CEA"/>
            <person name="William W."/>
        </authorList>
    </citation>
    <scope>NUCLEOTIDE SEQUENCE [LARGE SCALE GENOMIC DNA]</scope>
</reference>
<feature type="signal peptide" evidence="2">
    <location>
        <begin position="1"/>
        <end position="24"/>
    </location>
</feature>
<gene>
    <name evidence="3" type="ORF">PLOB_00025215</name>
</gene>
<organism evidence="3 4">
    <name type="scientific">Porites lobata</name>
    <dbReference type="NCBI Taxonomy" id="104759"/>
    <lineage>
        <taxon>Eukaryota</taxon>
        <taxon>Metazoa</taxon>
        <taxon>Cnidaria</taxon>
        <taxon>Anthozoa</taxon>
        <taxon>Hexacorallia</taxon>
        <taxon>Scleractinia</taxon>
        <taxon>Fungiina</taxon>
        <taxon>Poritidae</taxon>
        <taxon>Porites</taxon>
    </lineage>
</organism>
<evidence type="ECO:0000256" key="1">
    <source>
        <dbReference type="SAM" id="MobiDB-lite"/>
    </source>
</evidence>
<name>A0ABN8MS24_9CNID</name>
<dbReference type="SUPFAM" id="SSF57302">
    <property type="entry name" value="Snake toxin-like"/>
    <property type="match status" value="1"/>
</dbReference>